<dbReference type="InterPro" id="IPR001610">
    <property type="entry name" value="PAC"/>
</dbReference>
<feature type="transmembrane region" description="Helical" evidence="20">
    <location>
        <begin position="16"/>
        <end position="39"/>
    </location>
</feature>
<evidence type="ECO:0000256" key="17">
    <source>
        <dbReference type="ARBA" id="ARBA00023014"/>
    </source>
</evidence>
<comment type="function">
    <text evidence="18">Member of the two-component regulatory system NreB/NreC involved in the control of dissimilatory nitrate/nitrite reduction in response to oxygen. NreB functions as a direct oxygen sensor histidine kinase which is autophosphorylated, in the absence of oxygen, probably at the conserved histidine residue, and transfers its phosphate group probably to a conserved aspartate residue of NreC. NreB/NreC activates the expression of the nitrate (narGHJI) and nitrite (nir) reductase operons, as well as the putative nitrate transporter gene narT.</text>
</comment>
<dbReference type="PANTHER" id="PTHR24421:SF10">
    <property type="entry name" value="NITRATE_NITRITE SENSOR PROTEIN NARQ"/>
    <property type="match status" value="1"/>
</dbReference>
<dbReference type="InterPro" id="IPR003660">
    <property type="entry name" value="HAMP_dom"/>
</dbReference>
<keyword evidence="16" id="KW-0902">Two-component regulatory system</keyword>
<dbReference type="Pfam" id="PF07730">
    <property type="entry name" value="HisKA_3"/>
    <property type="match status" value="1"/>
</dbReference>
<dbReference type="Pfam" id="PF00672">
    <property type="entry name" value="HAMP"/>
    <property type="match status" value="1"/>
</dbReference>
<keyword evidence="17" id="KW-0411">Iron-sulfur</keyword>
<keyword evidence="7" id="KW-0004">4Fe-4S</keyword>
<dbReference type="PROSITE" id="PS50113">
    <property type="entry name" value="PAC"/>
    <property type="match status" value="1"/>
</dbReference>
<feature type="domain" description="PAC" evidence="23">
    <location>
        <begin position="479"/>
        <end position="531"/>
    </location>
</feature>
<dbReference type="SMART" id="SM00387">
    <property type="entry name" value="HATPase_c"/>
    <property type="match status" value="1"/>
</dbReference>
<accession>A0A1W1HI84</accession>
<reference evidence="25 26" key="1">
    <citation type="submission" date="2017-03" db="EMBL/GenBank/DDBJ databases">
        <authorList>
            <person name="Afonso C.L."/>
            <person name="Miller P.J."/>
            <person name="Scott M.A."/>
            <person name="Spackman E."/>
            <person name="Goraichik I."/>
            <person name="Dimitrov K.M."/>
            <person name="Suarez D.L."/>
            <person name="Swayne D.E."/>
        </authorList>
    </citation>
    <scope>NUCLEOTIDE SEQUENCE [LARGE SCALE GENOMIC DNA]</scope>
    <source>
        <strain evidence="25">PRJEB14757</strain>
    </source>
</reference>
<evidence type="ECO:0000256" key="15">
    <source>
        <dbReference type="ARBA" id="ARBA00023004"/>
    </source>
</evidence>
<evidence type="ECO:0000256" key="3">
    <source>
        <dbReference type="ARBA" id="ARBA00004370"/>
    </source>
</evidence>
<feature type="domain" description="Histidine kinase" evidence="21">
    <location>
        <begin position="645"/>
        <end position="781"/>
    </location>
</feature>
<dbReference type="Gene3D" id="6.10.340.10">
    <property type="match status" value="1"/>
</dbReference>
<dbReference type="InterPro" id="IPR004358">
    <property type="entry name" value="Sig_transdc_His_kin-like_C"/>
</dbReference>
<dbReference type="SMART" id="SM00091">
    <property type="entry name" value="PAS"/>
    <property type="match status" value="1"/>
</dbReference>
<evidence type="ECO:0000256" key="13">
    <source>
        <dbReference type="ARBA" id="ARBA00022777"/>
    </source>
</evidence>
<dbReference type="SUPFAM" id="SSF55785">
    <property type="entry name" value="PYP-like sensor domain (PAS domain)"/>
    <property type="match status" value="1"/>
</dbReference>
<dbReference type="EMBL" id="FWEV01000301">
    <property type="protein sequence ID" value="SLM32092.1"/>
    <property type="molecule type" value="Genomic_DNA"/>
</dbReference>
<evidence type="ECO:0000256" key="12">
    <source>
        <dbReference type="ARBA" id="ARBA00022741"/>
    </source>
</evidence>
<dbReference type="CDD" id="cd00130">
    <property type="entry name" value="PAS"/>
    <property type="match status" value="1"/>
</dbReference>
<dbReference type="GO" id="GO:0016020">
    <property type="term" value="C:membrane"/>
    <property type="evidence" value="ECO:0007669"/>
    <property type="project" value="UniProtKB-SubCell"/>
</dbReference>
<feature type="transmembrane region" description="Helical" evidence="20">
    <location>
        <begin position="312"/>
        <end position="335"/>
    </location>
</feature>
<keyword evidence="20" id="KW-0812">Transmembrane</keyword>
<dbReference type="InterPro" id="IPR000700">
    <property type="entry name" value="PAS-assoc_C"/>
</dbReference>
<evidence type="ECO:0000256" key="6">
    <source>
        <dbReference type="ARBA" id="ARBA00017322"/>
    </source>
</evidence>
<dbReference type="InterPro" id="IPR035965">
    <property type="entry name" value="PAS-like_dom_sf"/>
</dbReference>
<dbReference type="InterPro" id="IPR036890">
    <property type="entry name" value="HATPase_C_sf"/>
</dbReference>
<dbReference type="GO" id="GO:0005524">
    <property type="term" value="F:ATP binding"/>
    <property type="evidence" value="ECO:0007669"/>
    <property type="project" value="UniProtKB-KW"/>
</dbReference>
<dbReference type="RefSeq" id="WP_080801530.1">
    <property type="nucleotide sequence ID" value="NZ_LT828542.1"/>
</dbReference>
<name>A0A1W1HI84_9BACT</name>
<keyword evidence="20" id="KW-1133">Transmembrane helix</keyword>
<dbReference type="GO" id="GO:0051539">
    <property type="term" value="F:4 iron, 4 sulfur cluster binding"/>
    <property type="evidence" value="ECO:0007669"/>
    <property type="project" value="UniProtKB-KW"/>
</dbReference>
<dbReference type="Gene3D" id="1.20.5.1930">
    <property type="match status" value="1"/>
</dbReference>
<evidence type="ECO:0000256" key="10">
    <source>
        <dbReference type="ARBA" id="ARBA00022679"/>
    </source>
</evidence>
<dbReference type="CDD" id="cd12912">
    <property type="entry name" value="PDC2_MCP_like"/>
    <property type="match status" value="2"/>
</dbReference>
<dbReference type="InterPro" id="IPR013767">
    <property type="entry name" value="PAS_fold"/>
</dbReference>
<dbReference type="SMART" id="SM00304">
    <property type="entry name" value="HAMP"/>
    <property type="match status" value="1"/>
</dbReference>
<keyword evidence="26" id="KW-1185">Reference proteome</keyword>
<evidence type="ECO:0000259" key="22">
    <source>
        <dbReference type="PROSITE" id="PS50112"/>
    </source>
</evidence>
<feature type="domain" description="PAS" evidence="22">
    <location>
        <begin position="406"/>
        <end position="476"/>
    </location>
</feature>
<dbReference type="OrthoDB" id="5341439at2"/>
<comment type="catalytic activity">
    <reaction evidence="1">
        <text>ATP + protein L-histidine = ADP + protein N-phospho-L-histidine.</text>
        <dbReference type="EC" id="2.7.13.3"/>
    </reaction>
</comment>
<evidence type="ECO:0000256" key="5">
    <source>
        <dbReference type="ARBA" id="ARBA00012438"/>
    </source>
</evidence>
<evidence type="ECO:0000259" key="24">
    <source>
        <dbReference type="PROSITE" id="PS50885"/>
    </source>
</evidence>
<dbReference type="SUPFAM" id="SSF55874">
    <property type="entry name" value="ATPase domain of HSP90 chaperone/DNA topoisomerase II/histidine kinase"/>
    <property type="match status" value="1"/>
</dbReference>
<keyword evidence="15" id="KW-0408">Iron</keyword>
<keyword evidence="9" id="KW-0597">Phosphoprotein</keyword>
<evidence type="ECO:0000256" key="7">
    <source>
        <dbReference type="ARBA" id="ARBA00022485"/>
    </source>
</evidence>
<dbReference type="Pfam" id="PF00989">
    <property type="entry name" value="PAS"/>
    <property type="match status" value="1"/>
</dbReference>
<dbReference type="Proteomes" id="UP000191931">
    <property type="component" value="Unassembled WGS sequence"/>
</dbReference>
<dbReference type="AlphaFoldDB" id="A0A1W1HI84"/>
<dbReference type="InterPro" id="IPR003594">
    <property type="entry name" value="HATPase_dom"/>
</dbReference>
<keyword evidence="14" id="KW-0067">ATP-binding</keyword>
<dbReference type="PROSITE" id="PS50885">
    <property type="entry name" value="HAMP"/>
    <property type="match status" value="1"/>
</dbReference>
<dbReference type="PANTHER" id="PTHR24421">
    <property type="entry name" value="NITRATE/NITRITE SENSOR PROTEIN NARX-RELATED"/>
    <property type="match status" value="1"/>
</dbReference>
<evidence type="ECO:0000256" key="9">
    <source>
        <dbReference type="ARBA" id="ARBA00022553"/>
    </source>
</evidence>
<keyword evidence="20" id="KW-0472">Membrane</keyword>
<dbReference type="InterPro" id="IPR000014">
    <property type="entry name" value="PAS"/>
</dbReference>
<dbReference type="GO" id="GO:0046872">
    <property type="term" value="F:metal ion binding"/>
    <property type="evidence" value="ECO:0007669"/>
    <property type="project" value="UniProtKB-KW"/>
</dbReference>
<dbReference type="InterPro" id="IPR005467">
    <property type="entry name" value="His_kinase_dom"/>
</dbReference>
<dbReference type="GO" id="GO:0046983">
    <property type="term" value="F:protein dimerization activity"/>
    <property type="evidence" value="ECO:0007669"/>
    <property type="project" value="InterPro"/>
</dbReference>
<evidence type="ECO:0000256" key="18">
    <source>
        <dbReference type="ARBA" id="ARBA00024827"/>
    </source>
</evidence>
<dbReference type="PROSITE" id="PS50109">
    <property type="entry name" value="HIS_KIN"/>
    <property type="match status" value="1"/>
</dbReference>
<dbReference type="Pfam" id="PF08269">
    <property type="entry name" value="dCache_2"/>
    <property type="match status" value="1"/>
</dbReference>
<keyword evidence="13" id="KW-0418">Kinase</keyword>
<evidence type="ECO:0000256" key="2">
    <source>
        <dbReference type="ARBA" id="ARBA00001966"/>
    </source>
</evidence>
<dbReference type="Gene3D" id="3.30.565.10">
    <property type="entry name" value="Histidine kinase-like ATPase, C-terminal domain"/>
    <property type="match status" value="1"/>
</dbReference>
<evidence type="ECO:0000256" key="20">
    <source>
        <dbReference type="SAM" id="Phobius"/>
    </source>
</evidence>
<dbReference type="Gene3D" id="3.30.450.20">
    <property type="entry name" value="PAS domain"/>
    <property type="match status" value="3"/>
</dbReference>
<comment type="cofactor">
    <cofactor evidence="2">
        <name>[4Fe-4S] cluster</name>
        <dbReference type="ChEBI" id="CHEBI:49883"/>
    </cofactor>
</comment>
<dbReference type="GO" id="GO:0000155">
    <property type="term" value="F:phosphorelay sensor kinase activity"/>
    <property type="evidence" value="ECO:0007669"/>
    <property type="project" value="InterPro"/>
</dbReference>
<dbReference type="SMART" id="SM00086">
    <property type="entry name" value="PAC"/>
    <property type="match status" value="1"/>
</dbReference>
<gene>
    <name evidence="25" type="ORF">MTBBW1_580009</name>
</gene>
<keyword evidence="11" id="KW-0479">Metal-binding</keyword>
<keyword evidence="12" id="KW-0547">Nucleotide-binding</keyword>
<evidence type="ECO:0000313" key="25">
    <source>
        <dbReference type="EMBL" id="SLM32092.1"/>
    </source>
</evidence>
<evidence type="ECO:0000313" key="26">
    <source>
        <dbReference type="Proteomes" id="UP000191931"/>
    </source>
</evidence>
<dbReference type="STRING" id="1246637.MTBBW1_580009"/>
<dbReference type="InterPro" id="IPR050482">
    <property type="entry name" value="Sensor_HK_TwoCompSys"/>
</dbReference>
<dbReference type="Pfam" id="PF02518">
    <property type="entry name" value="HATPase_c"/>
    <property type="match status" value="1"/>
</dbReference>
<evidence type="ECO:0000256" key="8">
    <source>
        <dbReference type="ARBA" id="ARBA00022490"/>
    </source>
</evidence>
<protein>
    <recommendedName>
        <fullName evidence="6">Oxygen sensor histidine kinase NreB</fullName>
        <ecNumber evidence="5">2.7.13.3</ecNumber>
    </recommendedName>
    <alternativeName>
        <fullName evidence="19">Nitrogen regulation protein B</fullName>
    </alternativeName>
</protein>
<comment type="subcellular location">
    <subcellularLocation>
        <location evidence="4">Cytoplasm</location>
    </subcellularLocation>
    <subcellularLocation>
        <location evidence="3">Membrane</location>
    </subcellularLocation>
</comment>
<evidence type="ECO:0000256" key="4">
    <source>
        <dbReference type="ARBA" id="ARBA00004496"/>
    </source>
</evidence>
<dbReference type="PROSITE" id="PS50112">
    <property type="entry name" value="PAS"/>
    <property type="match status" value="1"/>
</dbReference>
<keyword evidence="10" id="KW-0808">Transferase</keyword>
<organism evidence="25 26">
    <name type="scientific">Desulfamplus magnetovallimortis</name>
    <dbReference type="NCBI Taxonomy" id="1246637"/>
    <lineage>
        <taxon>Bacteria</taxon>
        <taxon>Pseudomonadati</taxon>
        <taxon>Thermodesulfobacteriota</taxon>
        <taxon>Desulfobacteria</taxon>
        <taxon>Desulfobacterales</taxon>
        <taxon>Desulfobacteraceae</taxon>
        <taxon>Desulfamplus</taxon>
    </lineage>
</organism>
<keyword evidence="8" id="KW-0963">Cytoplasm</keyword>
<evidence type="ECO:0000259" key="23">
    <source>
        <dbReference type="PROSITE" id="PS50113"/>
    </source>
</evidence>
<evidence type="ECO:0000256" key="11">
    <source>
        <dbReference type="ARBA" id="ARBA00022723"/>
    </source>
</evidence>
<sequence>MISFQMIKKFKIRYQLLFIYSSTFVVIMALSSLVIYSIVKTTVESHIESELKNSTSAILNSVRTAVSVSIKNHMRATAENNYEIIQRLDERHKDGEFSIEEAQNRAVDIVMCQKIGEKGYICILDGSGRVLKHPRKSLEGLDISDHEFVRQMISRKNGYIEYYWQNPEEDAPKPKALYIAYFEPWDWLITVSSYQQEFEKLVNISDFRESILSHRFGNTGYSYVMDMKGNVIIHPELEGINVFRDEGFSPFFYKQMLEKKNGKLIYFWKNPSDSHFRKKLVIFHDIPEYEWMVASSSYLDEFQMPLDTIRNMIIVIGVVSLILFVPITFLLSATITSPLRELMNRFDRAISGRFTERLTITPIQEDETGQLARYYNSFMDKLEKYHHSLQAEIRERKIAQEALELSEEKYRSVMEAVPDPIVVYDMEGRVTYMNPAFTAVFGYSFDDCAGHKMDHFVPREHWKETMDGIEIILKGNTLPRTESRRKTKSGKLIDVTIRGSVYRNRDGEPVGSVITLRDVSEVRSLEKSIMEIGERERQKIGNDLHDDLCPHLIGIEGLASVMKKRVQQSSAESAALADQIIELIKEGISKTRRLARGLCPAYFNHGLVSSLKELVINTRLLYGIECTLECRCSIDIHHQIVVINLYHIAGEAVQNAIRHGRAENVKITVDVDEENHENLQISISDDGRGIDFANSDTALSPEYKEESSWAAHDHVKDEKKSHGDLNQLFKYDEDFVDLSRKGAGMGIRIMKYRANLLGGAFSIQPGESEGTCVVISLPQDGEVL</sequence>
<dbReference type="EC" id="2.7.13.3" evidence="5"/>
<dbReference type="CDD" id="cd06225">
    <property type="entry name" value="HAMP"/>
    <property type="match status" value="1"/>
</dbReference>
<dbReference type="GO" id="GO:0005737">
    <property type="term" value="C:cytoplasm"/>
    <property type="evidence" value="ECO:0007669"/>
    <property type="project" value="UniProtKB-SubCell"/>
</dbReference>
<dbReference type="NCBIfam" id="TIGR00229">
    <property type="entry name" value="sensory_box"/>
    <property type="match status" value="1"/>
</dbReference>
<evidence type="ECO:0000259" key="21">
    <source>
        <dbReference type="PROSITE" id="PS50109"/>
    </source>
</evidence>
<dbReference type="InterPro" id="IPR004010">
    <property type="entry name" value="Double_Cache_2"/>
</dbReference>
<evidence type="ECO:0000256" key="16">
    <source>
        <dbReference type="ARBA" id="ARBA00023012"/>
    </source>
</evidence>
<dbReference type="GO" id="GO:0006355">
    <property type="term" value="P:regulation of DNA-templated transcription"/>
    <property type="evidence" value="ECO:0007669"/>
    <property type="project" value="InterPro"/>
</dbReference>
<proteinExistence type="predicted"/>
<dbReference type="CDD" id="cd16917">
    <property type="entry name" value="HATPase_UhpB-NarQ-NarX-like"/>
    <property type="match status" value="1"/>
</dbReference>
<feature type="domain" description="HAMP" evidence="24">
    <location>
        <begin position="333"/>
        <end position="387"/>
    </location>
</feature>
<dbReference type="InterPro" id="IPR011712">
    <property type="entry name" value="Sig_transdc_His_kin_sub3_dim/P"/>
</dbReference>
<dbReference type="PRINTS" id="PR00344">
    <property type="entry name" value="BCTRLSENSOR"/>
</dbReference>
<evidence type="ECO:0000256" key="19">
    <source>
        <dbReference type="ARBA" id="ARBA00030800"/>
    </source>
</evidence>
<evidence type="ECO:0000256" key="14">
    <source>
        <dbReference type="ARBA" id="ARBA00022840"/>
    </source>
</evidence>
<evidence type="ECO:0000256" key="1">
    <source>
        <dbReference type="ARBA" id="ARBA00000085"/>
    </source>
</evidence>